<comment type="caution">
    <text evidence="1">The sequence shown here is derived from an EMBL/GenBank/DDBJ whole genome shotgun (WGS) entry which is preliminary data.</text>
</comment>
<reference evidence="2" key="1">
    <citation type="journal article" date="2019" name="Int. J. Syst. Evol. Microbiol.">
        <title>The Global Catalogue of Microorganisms (GCM) 10K type strain sequencing project: providing services to taxonomists for standard genome sequencing and annotation.</title>
        <authorList>
            <consortium name="The Broad Institute Genomics Platform"/>
            <consortium name="The Broad Institute Genome Sequencing Center for Infectious Disease"/>
            <person name="Wu L."/>
            <person name="Ma J."/>
        </authorList>
    </citation>
    <scope>NUCLEOTIDE SEQUENCE [LARGE SCALE GENOMIC DNA]</scope>
    <source>
        <strain evidence="2">CCUG 58938</strain>
    </source>
</reference>
<gene>
    <name evidence="1" type="ORF">ACFQ21_30425</name>
</gene>
<dbReference type="EMBL" id="JBHTKA010000016">
    <property type="protein sequence ID" value="MFD1003681.1"/>
    <property type="molecule type" value="Genomic_DNA"/>
</dbReference>
<organism evidence="1 2">
    <name type="scientific">Ohtaekwangia kribbensis</name>
    <dbReference type="NCBI Taxonomy" id="688913"/>
    <lineage>
        <taxon>Bacteria</taxon>
        <taxon>Pseudomonadati</taxon>
        <taxon>Bacteroidota</taxon>
        <taxon>Cytophagia</taxon>
        <taxon>Cytophagales</taxon>
        <taxon>Fulvivirgaceae</taxon>
        <taxon>Ohtaekwangia</taxon>
    </lineage>
</organism>
<sequence length="140" mass="15735">MKELVKLSEKGKCYLTISTLGNVMLMKWEGLTPEEIFKKGIDKIEELLFAHKPACCLYDLTTHAGISPGSQKYAADAVSNYVKKEFTVAHSNKKFRQVFIVPNDIFVSVSAKGYKNKLDGDMETIFTNSITEAHQLVELK</sequence>
<keyword evidence="2" id="KW-1185">Reference proteome</keyword>
<protein>
    <submittedName>
        <fullName evidence="1">Uncharacterized protein</fullName>
    </submittedName>
</protein>
<dbReference type="Proteomes" id="UP001597112">
    <property type="component" value="Unassembled WGS sequence"/>
</dbReference>
<evidence type="ECO:0000313" key="2">
    <source>
        <dbReference type="Proteomes" id="UP001597112"/>
    </source>
</evidence>
<evidence type="ECO:0000313" key="1">
    <source>
        <dbReference type="EMBL" id="MFD1003681.1"/>
    </source>
</evidence>
<proteinExistence type="predicted"/>
<name>A0ABW3KES8_9BACT</name>
<dbReference type="RefSeq" id="WP_377586626.1">
    <property type="nucleotide sequence ID" value="NZ_JBHTKA010000016.1"/>
</dbReference>
<accession>A0ABW3KES8</accession>